<proteinExistence type="predicted"/>
<comment type="caution">
    <text evidence="1">The sequence shown here is derived from an EMBL/GenBank/DDBJ whole genome shotgun (WGS) entry which is preliminary data.</text>
</comment>
<organism evidence="1 2">
    <name type="scientific">Corchorus capsularis</name>
    <name type="common">Jute</name>
    <dbReference type="NCBI Taxonomy" id="210143"/>
    <lineage>
        <taxon>Eukaryota</taxon>
        <taxon>Viridiplantae</taxon>
        <taxon>Streptophyta</taxon>
        <taxon>Embryophyta</taxon>
        <taxon>Tracheophyta</taxon>
        <taxon>Spermatophyta</taxon>
        <taxon>Magnoliopsida</taxon>
        <taxon>eudicotyledons</taxon>
        <taxon>Gunneridae</taxon>
        <taxon>Pentapetalae</taxon>
        <taxon>rosids</taxon>
        <taxon>malvids</taxon>
        <taxon>Malvales</taxon>
        <taxon>Malvaceae</taxon>
        <taxon>Grewioideae</taxon>
        <taxon>Apeibeae</taxon>
        <taxon>Corchorus</taxon>
    </lineage>
</organism>
<protein>
    <submittedName>
        <fullName evidence="1">Uncharacterized protein</fullName>
    </submittedName>
</protein>
<dbReference type="Proteomes" id="UP000188268">
    <property type="component" value="Unassembled WGS sequence"/>
</dbReference>
<sequence>MATKTHPMPRLFLSFSEVAAPLITQPPWPSLKLHRLQLSFLFKSCLSLLLSLTNPKPFFFLSFLAAPPLTCSQHHRLRRNQPRNSLKEREDLLLHVWDEESWQRTHMSYMINGAITAPMWHAT</sequence>
<accession>A0A1R3JLD7</accession>
<dbReference type="AlphaFoldDB" id="A0A1R3JLD7"/>
<name>A0A1R3JLD7_COCAP</name>
<keyword evidence="2" id="KW-1185">Reference proteome</keyword>
<dbReference type="EMBL" id="AWWV01007620">
    <property type="protein sequence ID" value="OMO95623.1"/>
    <property type="molecule type" value="Genomic_DNA"/>
</dbReference>
<evidence type="ECO:0000313" key="1">
    <source>
        <dbReference type="EMBL" id="OMO95623.1"/>
    </source>
</evidence>
<dbReference type="Gramene" id="OMO95623">
    <property type="protein sequence ID" value="OMO95623"/>
    <property type="gene ID" value="CCACVL1_05349"/>
</dbReference>
<gene>
    <name evidence="1" type="ORF">CCACVL1_05349</name>
</gene>
<reference evidence="1 2" key="1">
    <citation type="submission" date="2013-09" db="EMBL/GenBank/DDBJ databases">
        <title>Corchorus capsularis genome sequencing.</title>
        <authorList>
            <person name="Alam M."/>
            <person name="Haque M.S."/>
            <person name="Islam M.S."/>
            <person name="Emdad E.M."/>
            <person name="Islam M.M."/>
            <person name="Ahmed B."/>
            <person name="Halim A."/>
            <person name="Hossen Q.M.M."/>
            <person name="Hossain M.Z."/>
            <person name="Ahmed R."/>
            <person name="Khan M.M."/>
            <person name="Islam R."/>
            <person name="Rashid M.M."/>
            <person name="Khan S.A."/>
            <person name="Rahman M.S."/>
            <person name="Alam M."/>
        </authorList>
    </citation>
    <scope>NUCLEOTIDE SEQUENCE [LARGE SCALE GENOMIC DNA]</scope>
    <source>
        <strain evidence="2">cv. CVL-1</strain>
        <tissue evidence="1">Whole seedling</tissue>
    </source>
</reference>
<evidence type="ECO:0000313" key="2">
    <source>
        <dbReference type="Proteomes" id="UP000188268"/>
    </source>
</evidence>